<feature type="transmembrane region" description="Helical" evidence="11">
    <location>
        <begin position="246"/>
        <end position="274"/>
    </location>
</feature>
<evidence type="ECO:0000256" key="1">
    <source>
        <dbReference type="ARBA" id="ARBA00004141"/>
    </source>
</evidence>
<keyword evidence="7" id="KW-0406">Ion transport</keyword>
<dbReference type="InterPro" id="IPR005024">
    <property type="entry name" value="Snf7_fam"/>
</dbReference>
<protein>
    <recommendedName>
        <fullName evidence="12">SLC41A/MgtE integral membrane domain-containing protein</fullName>
    </recommendedName>
</protein>
<evidence type="ECO:0000256" key="2">
    <source>
        <dbReference type="ARBA" id="ARBA00009749"/>
    </source>
</evidence>
<comment type="subcellular location">
    <subcellularLocation>
        <location evidence="1">Membrane</location>
        <topology evidence="1">Multi-pass membrane protein</topology>
    </subcellularLocation>
</comment>
<evidence type="ECO:0000256" key="9">
    <source>
        <dbReference type="SAM" id="Coils"/>
    </source>
</evidence>
<dbReference type="GO" id="GO:0008324">
    <property type="term" value="F:monoatomic cation transmembrane transporter activity"/>
    <property type="evidence" value="ECO:0007669"/>
    <property type="project" value="InterPro"/>
</dbReference>
<dbReference type="Pfam" id="PF03357">
    <property type="entry name" value="Snf7"/>
    <property type="match status" value="1"/>
</dbReference>
<feature type="transmembrane region" description="Helical" evidence="11">
    <location>
        <begin position="343"/>
        <end position="364"/>
    </location>
</feature>
<feature type="transmembrane region" description="Helical" evidence="11">
    <location>
        <begin position="286"/>
        <end position="312"/>
    </location>
</feature>
<dbReference type="GO" id="GO:0007034">
    <property type="term" value="P:vacuolar transport"/>
    <property type="evidence" value="ECO:0007669"/>
    <property type="project" value="InterPro"/>
</dbReference>
<feature type="transmembrane region" description="Helical" evidence="11">
    <location>
        <begin position="483"/>
        <end position="507"/>
    </location>
</feature>
<feature type="region of interest" description="Disordered" evidence="10">
    <location>
        <begin position="721"/>
        <end position="757"/>
    </location>
</feature>
<evidence type="ECO:0000256" key="8">
    <source>
        <dbReference type="ARBA" id="ARBA00023136"/>
    </source>
</evidence>
<keyword evidence="4 11" id="KW-0812">Transmembrane</keyword>
<feature type="transmembrane region" description="Helical" evidence="11">
    <location>
        <begin position="453"/>
        <end position="477"/>
    </location>
</feature>
<dbReference type="InterPro" id="IPR036739">
    <property type="entry name" value="SLC41_membr_dom_sf"/>
</dbReference>
<dbReference type="Gene3D" id="6.10.250.1710">
    <property type="match status" value="1"/>
</dbReference>
<evidence type="ECO:0000256" key="7">
    <source>
        <dbReference type="ARBA" id="ARBA00023065"/>
    </source>
</evidence>
<gene>
    <name evidence="13" type="ORF">RDB_LOCUS28461</name>
</gene>
<feature type="transmembrane region" description="Helical" evidence="11">
    <location>
        <begin position="90"/>
        <end position="108"/>
    </location>
</feature>
<dbReference type="PANTHER" id="PTHR16228:SF7">
    <property type="entry name" value="SLC41A_MGTE INTEGRAL MEMBRANE DOMAIN-CONTAINING PROTEIN"/>
    <property type="match status" value="1"/>
</dbReference>
<evidence type="ECO:0000256" key="5">
    <source>
        <dbReference type="ARBA" id="ARBA00022842"/>
    </source>
</evidence>
<dbReference type="Proteomes" id="UP000663853">
    <property type="component" value="Unassembled WGS sequence"/>
</dbReference>
<dbReference type="PANTHER" id="PTHR16228">
    <property type="entry name" value="DIVALENT CATION TRANSPORTER SOLUTE CARRIER FAMILY 41"/>
    <property type="match status" value="1"/>
</dbReference>
<dbReference type="InterPro" id="IPR006667">
    <property type="entry name" value="SLC41_membr_dom"/>
</dbReference>
<dbReference type="Pfam" id="PF01769">
    <property type="entry name" value="MgtE"/>
    <property type="match status" value="2"/>
</dbReference>
<keyword evidence="5" id="KW-0460">Magnesium</keyword>
<evidence type="ECO:0000313" key="14">
    <source>
        <dbReference type="Proteomes" id="UP000663853"/>
    </source>
</evidence>
<evidence type="ECO:0000256" key="4">
    <source>
        <dbReference type="ARBA" id="ARBA00022692"/>
    </source>
</evidence>
<keyword evidence="3" id="KW-0813">Transport</keyword>
<evidence type="ECO:0000256" key="3">
    <source>
        <dbReference type="ARBA" id="ARBA00022448"/>
    </source>
</evidence>
<evidence type="ECO:0000256" key="6">
    <source>
        <dbReference type="ARBA" id="ARBA00022989"/>
    </source>
</evidence>
<dbReference type="Gene3D" id="1.10.287.1060">
    <property type="entry name" value="ESAT-6-like"/>
    <property type="match status" value="1"/>
</dbReference>
<evidence type="ECO:0000256" key="10">
    <source>
        <dbReference type="SAM" id="MobiDB-lite"/>
    </source>
</evidence>
<proteinExistence type="inferred from homology"/>
<sequence>MARLETHELASLAPANGNGLYGNHNARISKISINENHASDDEGSDDRNEGEGASAALLGGHARSNSSRGPDPPAGASQVIKGIISETAPTLFLTILGMMFTGALLQHVTHWKPMRVVDELFILIPMLNNLKGNLELVLSARLSTASHIGVLDRRSSRRALIGGSLSLLQLQALCVSALAATVSFLLGLALPDTAVAGGSTGEKVSGDGKGTRRWHIGKVARELVKQAPHKAPKIKEGGTRSGWREFIIVLATAMSSACMSGLILGSFMCSIILLCRRFKLDPDNIAPPIASCLGDLVTLTLTALTSTLFFYASGRPQDPPIPSAPKNITSTFLLVRDAPPRPAHFPFLPFFVTVGLIILIPFVLQLCRHLTFSRPLIRDGWSPLLAAMAIESGTGLVLDWYVGRYRGFGMLAVVMTSLPGSVGAVFVSRLSTELHQSENNPSNKSPGGGSPKLVSLTLFAVGFPVLLSYLLFVWGAGWLPLPVGFVVLFVAIFGVTVAAALALAYYFTHLFWRYGYLFTLTQTPQPSYHSPPQQLAKMSGWMSYFTGKKDSRQTARDAIVNTRQHLAVLDKKEENLQRKIDEELKKAKANAVNNKTAATAALRRKKVHEAELEKLYGQRITLETQASHGFPTLNAIENANLNAETMAAMKQGAQALRDIHGNLTIDRVDATMDQVREQMELTEEISQAISNPLNVGVDLDEDELKDELAELEQEELNDRLMGADRAPLHTPAVTTGPSTVSAGRSKAEEEDAEERELRELQAALAM</sequence>
<dbReference type="SUPFAM" id="SSF161093">
    <property type="entry name" value="MgtE membrane domain-like"/>
    <property type="match status" value="2"/>
</dbReference>
<comment type="caution">
    <text evidence="13">The sequence shown here is derived from an EMBL/GenBank/DDBJ whole genome shotgun (WGS) entry which is preliminary data.</text>
</comment>
<organism evidence="13 14">
    <name type="scientific">Rhizoctonia solani</name>
    <dbReference type="NCBI Taxonomy" id="456999"/>
    <lineage>
        <taxon>Eukaryota</taxon>
        <taxon>Fungi</taxon>
        <taxon>Dikarya</taxon>
        <taxon>Basidiomycota</taxon>
        <taxon>Agaricomycotina</taxon>
        <taxon>Agaricomycetes</taxon>
        <taxon>Cantharellales</taxon>
        <taxon>Ceratobasidiaceae</taxon>
        <taxon>Rhizoctonia</taxon>
    </lineage>
</organism>
<dbReference type="GO" id="GO:0005886">
    <property type="term" value="C:plasma membrane"/>
    <property type="evidence" value="ECO:0007669"/>
    <property type="project" value="TreeGrafter"/>
</dbReference>
<comment type="similarity">
    <text evidence="2">Belongs to the SLC41A transporter family.</text>
</comment>
<name>A0A8H2XUV5_9AGAM</name>
<feature type="transmembrane region" description="Helical" evidence="11">
    <location>
        <begin position="408"/>
        <end position="432"/>
    </location>
</feature>
<accession>A0A8H2XUV5</accession>
<dbReference type="InterPro" id="IPR045349">
    <property type="entry name" value="SLC41A1-3"/>
</dbReference>
<feature type="compositionally biased region" description="Polar residues" evidence="10">
    <location>
        <begin position="732"/>
        <end position="742"/>
    </location>
</feature>
<dbReference type="EMBL" id="CAJMXA010000535">
    <property type="protein sequence ID" value="CAE6434659.1"/>
    <property type="molecule type" value="Genomic_DNA"/>
</dbReference>
<feature type="coiled-coil region" evidence="9">
    <location>
        <begin position="665"/>
        <end position="717"/>
    </location>
</feature>
<evidence type="ECO:0000313" key="13">
    <source>
        <dbReference type="EMBL" id="CAE6434659.1"/>
    </source>
</evidence>
<reference evidence="13" key="1">
    <citation type="submission" date="2021-01" db="EMBL/GenBank/DDBJ databases">
        <authorList>
            <person name="Kaushik A."/>
        </authorList>
    </citation>
    <scope>NUCLEOTIDE SEQUENCE</scope>
    <source>
        <strain evidence="13">AG6-10EEA</strain>
    </source>
</reference>
<feature type="transmembrane region" description="Helical" evidence="11">
    <location>
        <begin position="159"/>
        <end position="186"/>
    </location>
</feature>
<dbReference type="AlphaFoldDB" id="A0A8H2XUV5"/>
<evidence type="ECO:0000259" key="12">
    <source>
        <dbReference type="Pfam" id="PF01769"/>
    </source>
</evidence>
<keyword evidence="6 11" id="KW-1133">Transmembrane helix</keyword>
<evidence type="ECO:0000256" key="11">
    <source>
        <dbReference type="SAM" id="Phobius"/>
    </source>
</evidence>
<keyword evidence="8 11" id="KW-0472">Membrane</keyword>
<keyword evidence="9" id="KW-0175">Coiled coil</keyword>
<feature type="domain" description="SLC41A/MgtE integral membrane" evidence="12">
    <location>
        <begin position="414"/>
        <end position="515"/>
    </location>
</feature>
<dbReference type="Gene3D" id="1.10.357.20">
    <property type="entry name" value="SLC41 divalent cation transporters, integral membrane domain"/>
    <property type="match status" value="2"/>
</dbReference>
<feature type="domain" description="SLC41A/MgtE integral membrane" evidence="12">
    <location>
        <begin position="124"/>
        <end position="303"/>
    </location>
</feature>